<feature type="compositionally biased region" description="Basic and acidic residues" evidence="12">
    <location>
        <begin position="1330"/>
        <end position="1346"/>
    </location>
</feature>
<keyword evidence="7" id="KW-0130">Cell adhesion</keyword>
<comment type="function">
    <text evidence="10">Cadherins are calcium-dependent cell adhesion proteins. They preferentially interact with themselves in a homophilic manner in connecting cells.</text>
</comment>
<dbReference type="PANTHER" id="PTHR24025:SF23">
    <property type="entry name" value="NEURAL-CADHERIN"/>
    <property type="match status" value="1"/>
</dbReference>
<evidence type="ECO:0000256" key="5">
    <source>
        <dbReference type="ARBA" id="ARBA00022737"/>
    </source>
</evidence>
<dbReference type="Pfam" id="PF00028">
    <property type="entry name" value="Cadherin"/>
    <property type="match status" value="1"/>
</dbReference>
<feature type="region of interest" description="Disordered" evidence="12">
    <location>
        <begin position="1112"/>
        <end position="1142"/>
    </location>
</feature>
<feature type="compositionally biased region" description="Polar residues" evidence="12">
    <location>
        <begin position="1112"/>
        <end position="1121"/>
    </location>
</feature>
<dbReference type="PROSITE" id="PS00232">
    <property type="entry name" value="CADHERIN_1"/>
    <property type="match status" value="1"/>
</dbReference>
<feature type="domain" description="Cadherin" evidence="15">
    <location>
        <begin position="150"/>
        <end position="244"/>
    </location>
</feature>
<proteinExistence type="predicted"/>
<evidence type="ECO:0000256" key="9">
    <source>
        <dbReference type="ARBA" id="ARBA00023136"/>
    </source>
</evidence>
<protein>
    <recommendedName>
        <fullName evidence="15">Cadherin domain-containing protein</fullName>
    </recommendedName>
</protein>
<dbReference type="FunFam" id="2.60.40.60:FF:000098">
    <property type="entry name" value="cadherin-23 isoform X1"/>
    <property type="match status" value="1"/>
</dbReference>
<evidence type="ECO:0000256" key="8">
    <source>
        <dbReference type="ARBA" id="ARBA00022989"/>
    </source>
</evidence>
<dbReference type="InterPro" id="IPR015919">
    <property type="entry name" value="Cadherin-like_sf"/>
</dbReference>
<keyword evidence="9 13" id="KW-0472">Membrane</keyword>
<dbReference type="OrthoDB" id="8188793at2759"/>
<evidence type="ECO:0000256" key="6">
    <source>
        <dbReference type="ARBA" id="ARBA00022837"/>
    </source>
</evidence>
<evidence type="ECO:0000256" key="1">
    <source>
        <dbReference type="ARBA" id="ARBA00004251"/>
    </source>
</evidence>
<dbReference type="InterPro" id="IPR002126">
    <property type="entry name" value="Cadherin-like_dom"/>
</dbReference>
<dbReference type="KEGG" id="clec:106667138"/>
<evidence type="ECO:0000256" key="2">
    <source>
        <dbReference type="ARBA" id="ARBA00022475"/>
    </source>
</evidence>
<dbReference type="CDD" id="cd11304">
    <property type="entry name" value="Cadherin_repeat"/>
    <property type="match status" value="4"/>
</dbReference>
<dbReference type="Gene3D" id="2.60.40.60">
    <property type="entry name" value="Cadherins"/>
    <property type="match status" value="5"/>
</dbReference>
<evidence type="ECO:0000256" key="13">
    <source>
        <dbReference type="SAM" id="Phobius"/>
    </source>
</evidence>
<feature type="domain" description="Cadherin" evidence="15">
    <location>
        <begin position="481"/>
        <end position="588"/>
    </location>
</feature>
<keyword evidence="17" id="KW-1185">Reference proteome</keyword>
<organism evidence="16 17">
    <name type="scientific">Cimex lectularius</name>
    <name type="common">Bed bug</name>
    <name type="synonym">Acanthia lectularia</name>
    <dbReference type="NCBI Taxonomy" id="79782"/>
    <lineage>
        <taxon>Eukaryota</taxon>
        <taxon>Metazoa</taxon>
        <taxon>Ecdysozoa</taxon>
        <taxon>Arthropoda</taxon>
        <taxon>Hexapoda</taxon>
        <taxon>Insecta</taxon>
        <taxon>Pterygota</taxon>
        <taxon>Neoptera</taxon>
        <taxon>Paraneoptera</taxon>
        <taxon>Hemiptera</taxon>
        <taxon>Heteroptera</taxon>
        <taxon>Panheteroptera</taxon>
        <taxon>Cimicomorpha</taxon>
        <taxon>Cimicidae</taxon>
        <taxon>Cimex</taxon>
    </lineage>
</organism>
<comment type="subcellular location">
    <subcellularLocation>
        <location evidence="1">Cell membrane</location>
        <topology evidence="1">Single-pass type I membrane protein</topology>
    </subcellularLocation>
</comment>
<name>A0A8I6RSS0_CIMLE</name>
<evidence type="ECO:0000256" key="3">
    <source>
        <dbReference type="ARBA" id="ARBA00022692"/>
    </source>
</evidence>
<feature type="domain" description="Cadherin" evidence="15">
    <location>
        <begin position="253"/>
        <end position="362"/>
    </location>
</feature>
<dbReference type="OMA" id="WIRRESK"/>
<keyword evidence="2" id="KW-1003">Cell membrane</keyword>
<dbReference type="CTD" id="41302"/>
<feature type="compositionally biased region" description="Basic and acidic residues" evidence="12">
    <location>
        <begin position="1002"/>
        <end position="1016"/>
    </location>
</feature>
<dbReference type="PRINTS" id="PR00205">
    <property type="entry name" value="CADHERIN"/>
</dbReference>
<dbReference type="EnsemblMetazoa" id="XM_014394865.2">
    <property type="protein sequence ID" value="XP_014250351.1"/>
    <property type="gene ID" value="LOC106667138"/>
</dbReference>
<dbReference type="GO" id="GO:0005509">
    <property type="term" value="F:calcium ion binding"/>
    <property type="evidence" value="ECO:0007669"/>
    <property type="project" value="UniProtKB-UniRule"/>
</dbReference>
<feature type="domain" description="Cadherin" evidence="15">
    <location>
        <begin position="363"/>
        <end position="480"/>
    </location>
</feature>
<dbReference type="FunFam" id="2.60.40.60:FF:000092">
    <property type="entry name" value="Protocadherin 8"/>
    <property type="match status" value="1"/>
</dbReference>
<evidence type="ECO:0000256" key="10">
    <source>
        <dbReference type="ARBA" id="ARBA00059331"/>
    </source>
</evidence>
<feature type="region of interest" description="Disordered" evidence="12">
    <location>
        <begin position="1276"/>
        <end position="1395"/>
    </location>
</feature>
<reference evidence="16" key="1">
    <citation type="submission" date="2022-01" db="UniProtKB">
        <authorList>
            <consortium name="EnsemblMetazoa"/>
        </authorList>
    </citation>
    <scope>IDENTIFICATION</scope>
</reference>
<dbReference type="InterPro" id="IPR020894">
    <property type="entry name" value="Cadherin_CS"/>
</dbReference>
<dbReference type="GO" id="GO:0007156">
    <property type="term" value="P:homophilic cell adhesion via plasma membrane adhesion molecules"/>
    <property type="evidence" value="ECO:0007669"/>
    <property type="project" value="InterPro"/>
</dbReference>
<feature type="signal peptide" evidence="14">
    <location>
        <begin position="1"/>
        <end position="17"/>
    </location>
</feature>
<keyword evidence="8 13" id="KW-1133">Transmembrane helix</keyword>
<dbReference type="GO" id="GO:0005911">
    <property type="term" value="C:cell-cell junction"/>
    <property type="evidence" value="ECO:0007669"/>
    <property type="project" value="TreeGrafter"/>
</dbReference>
<evidence type="ECO:0000256" key="12">
    <source>
        <dbReference type="SAM" id="MobiDB-lite"/>
    </source>
</evidence>
<evidence type="ECO:0000256" key="7">
    <source>
        <dbReference type="ARBA" id="ARBA00022889"/>
    </source>
</evidence>
<dbReference type="PROSITE" id="PS50268">
    <property type="entry name" value="CADHERIN_2"/>
    <property type="match status" value="5"/>
</dbReference>
<keyword evidence="3 13" id="KW-0812">Transmembrane</keyword>
<evidence type="ECO:0000313" key="17">
    <source>
        <dbReference type="Proteomes" id="UP000494040"/>
    </source>
</evidence>
<sequence>MGSWLVVVACLFGLAASNYPVFDVNTQMQLLLVPADARIGSVIYRLRATDSDRDYPLMFAATDYGSYVIKIDNLPCQKNSSFCEANVFLERTLIPGQLFKFRVTVRDTKGDTTTLPVSIKVTNGITDFNEVFPHVPGVVMIPESTKVGTELEYVIVKKNPRSVRKANLELWGSPEFKFVQSSKKDTTTGIITLAAPLDYETKTMYRLSVFATGMWVDLATDTRNIAGFQLVIVVSDVQDTPPVFDHIEPITKLNPNLTEGEVVLRVTARDGDKGSPRPIKYGLVSEGNPFTVFFDIDQDTGDIRLVRPLKELTSISRSHQPILLTVIAEEQVVGGKDHLTDISSTATVALLLGQLGNTPPYFASHNYVTHVAENSIQGTALVFNDPYITEVKDNDMGKHGVFSLTLENNNGTFEITPNVGERQASFIIRVRDNTLLDYEVNKELSFKIWAKELSPDQKPLSTSVNVVVYVMDVNDNPPIFSQSNYSSQVAENATAVTQLAKFEATDVDTGDGGIIKYTAVLGMKNTSLSLHPDTGVLKIATDTHGFDREESSSYQFFIEAKDMKGSGNRATVPFTLYILDVNDETPTFEKSPIEFILGPGGTNFSQRAFIKATDADAESPNNIVRYEIVSGNYDSRFILIAETGELLVNPRVRVSRQTKDSVSDLLVRAYDLGVPTRWSTAQLRIFPAESNARVMRFLVPGRNPDRRAVQQLLSDLTGARVVIHSIEPYNQPYYPGQTTDLTSGGINGERSVVTATVLYNNNAVIDLDSLQKKLNNNRTAQLLTDEVTVYRSETRTLFWILMILLILIALALLTLLLCCCCECCPFYAFFNRLVRRKSAVQAVNTVTYTEKEKENKSVQAEWIQNGRKEAWSADQPRRNWHFNRRNSGNKILLMAERQPPPNIIYTREVGEVQRHNNDLFVEDVDGTEYRILDASKLAIHPHHIQNNLQVPLRQEIPRQGVEGRPPSRDERFIRDGNAEILRLVTRGRDEEEDEDGAPTINRPERPFTMEHKPEENEGKVDIMRRFIEESDTSEQPEAKEETENENNEHIMRRVMEFDDKQLSTADVSRLTTIQRDLLLTRFLVEEHRRTRNANIADDTQSLPGVVAMATQTDSHAQTQTERAYFSKRKTKSDNDESFSDSEENCRRRFKRNARFRLQEEDTFQNRSTDIKTPIIEEAELPSDLKTLNSKTGQIFTETKASLLRHAATKVRLGDDHESDSNLSKPNHALYRMRSMSDQDINLSAKHRENVVRSLQVTPMKQISITNNVLVEHVVHPDSPTSEQKQSESSQEENVRHERKSRVASVPSTLTVRPPVKRQSSSEPRTPSRQSSKETVRRSSSQEKEAAPRYMEWYKKKREMREEEKRKQKNGVKPQQNRAKNTQRKNVQKAPPVVEVDEEKDQVSLIKNAPLRLEDVEQESHFFTLMNVANEVNSKSKNEEDRDSGIAVQYTIGPNMTSLRNQQALEKKSIFTIAYNDMETKQIRIDTASPP</sequence>
<dbReference type="SMART" id="SM00112">
    <property type="entry name" value="CA"/>
    <property type="match status" value="5"/>
</dbReference>
<feature type="transmembrane region" description="Helical" evidence="13">
    <location>
        <begin position="797"/>
        <end position="830"/>
    </location>
</feature>
<evidence type="ECO:0000256" key="11">
    <source>
        <dbReference type="PROSITE-ProRule" id="PRU00043"/>
    </source>
</evidence>
<keyword evidence="6 11" id="KW-0106">Calcium</keyword>
<accession>A0A8I6RSS0</accession>
<dbReference type="PANTHER" id="PTHR24025">
    <property type="entry name" value="DESMOGLEIN FAMILY MEMBER"/>
    <property type="match status" value="1"/>
</dbReference>
<feature type="chain" id="PRO_5035157639" description="Cadherin domain-containing protein" evidence="14">
    <location>
        <begin position="18"/>
        <end position="1490"/>
    </location>
</feature>
<feature type="region of interest" description="Disordered" evidence="12">
    <location>
        <begin position="986"/>
        <end position="1016"/>
    </location>
</feature>
<dbReference type="Proteomes" id="UP000494040">
    <property type="component" value="Unassembled WGS sequence"/>
</dbReference>
<evidence type="ECO:0000256" key="14">
    <source>
        <dbReference type="SAM" id="SignalP"/>
    </source>
</evidence>
<dbReference type="GeneID" id="106667138"/>
<dbReference type="InterPro" id="IPR050971">
    <property type="entry name" value="Cadherin-domain_protein"/>
</dbReference>
<feature type="domain" description="Cadherin" evidence="15">
    <location>
        <begin position="610"/>
        <end position="697"/>
    </location>
</feature>
<feature type="compositionally biased region" description="Polar residues" evidence="12">
    <location>
        <begin position="1317"/>
        <end position="1329"/>
    </location>
</feature>
<evidence type="ECO:0000313" key="16">
    <source>
        <dbReference type="EnsemblMetazoa" id="XP_014250351.1"/>
    </source>
</evidence>
<evidence type="ECO:0000259" key="15">
    <source>
        <dbReference type="PROSITE" id="PS50268"/>
    </source>
</evidence>
<dbReference type="RefSeq" id="XP_014250351.1">
    <property type="nucleotide sequence ID" value="XM_014394865.2"/>
</dbReference>
<keyword evidence="4 14" id="KW-0732">Signal</keyword>
<evidence type="ECO:0000256" key="4">
    <source>
        <dbReference type="ARBA" id="ARBA00022729"/>
    </source>
</evidence>
<dbReference type="SUPFAM" id="SSF49313">
    <property type="entry name" value="Cadherin-like"/>
    <property type="match status" value="5"/>
</dbReference>
<dbReference type="GO" id="GO:0005886">
    <property type="term" value="C:plasma membrane"/>
    <property type="evidence" value="ECO:0007669"/>
    <property type="project" value="UniProtKB-SubCell"/>
</dbReference>
<keyword evidence="5" id="KW-0677">Repeat</keyword>